<comment type="similarity">
    <text evidence="1">Belongs to the UPF0246 family.</text>
</comment>
<protein>
    <recommendedName>
        <fullName evidence="1">UPF0246 protein NCTC503_00878</fullName>
    </recommendedName>
</protein>
<dbReference type="GO" id="GO:0005829">
    <property type="term" value="C:cytosol"/>
    <property type="evidence" value="ECO:0007669"/>
    <property type="project" value="TreeGrafter"/>
</dbReference>
<dbReference type="NCBIfam" id="NF002542">
    <property type="entry name" value="PRK02101.1-3"/>
    <property type="match status" value="1"/>
</dbReference>
<dbReference type="PANTHER" id="PTHR30283">
    <property type="entry name" value="PEROXIDE STRESS RESPONSE PROTEIN YAAA"/>
    <property type="match status" value="1"/>
</dbReference>
<name>A0A4U9R7L7_HATHI</name>
<organism evidence="2 3">
    <name type="scientific">Hathewaya histolytica</name>
    <name type="common">Clostridium histolyticum</name>
    <dbReference type="NCBI Taxonomy" id="1498"/>
    <lineage>
        <taxon>Bacteria</taxon>
        <taxon>Bacillati</taxon>
        <taxon>Bacillota</taxon>
        <taxon>Clostridia</taxon>
        <taxon>Eubacteriales</taxon>
        <taxon>Clostridiaceae</taxon>
        <taxon>Hathewaya</taxon>
    </lineage>
</organism>
<sequence length="256" mass="29786">MITIISPAKSLDFERESLTSKYTMPEFLDDTFLLIDILKEYSPEDISSLMKISPKLGELNFYRYQNFNNDFKKDTKQALFAFNGDVYKGIDAYSYNVEDINFAQNHLRILSGLFGILKPLDLIKEYRLEMGIKLKNSKGKDLYSFWGNKITRKIEEDIMSSKENAILNLASEEYSKVINRDILKNSKVYDVVFKEKKNGVYKIIAIYAKKARGTMASYIIKNKIDSIEEVKNFDEDGYEYREDLSSESTLVFTREI</sequence>
<dbReference type="PANTHER" id="PTHR30283:SF4">
    <property type="entry name" value="PEROXIDE STRESS RESISTANCE PROTEIN YAAA"/>
    <property type="match status" value="1"/>
</dbReference>
<evidence type="ECO:0000313" key="3">
    <source>
        <dbReference type="Proteomes" id="UP000308489"/>
    </source>
</evidence>
<dbReference type="HAMAP" id="MF_00652">
    <property type="entry name" value="UPF0246"/>
    <property type="match status" value="1"/>
</dbReference>
<evidence type="ECO:0000256" key="1">
    <source>
        <dbReference type="HAMAP-Rule" id="MF_00652"/>
    </source>
</evidence>
<dbReference type="AlphaFoldDB" id="A0A4U9R7L7"/>
<reference evidence="2 3" key="1">
    <citation type="submission" date="2019-05" db="EMBL/GenBank/DDBJ databases">
        <authorList>
            <consortium name="Pathogen Informatics"/>
        </authorList>
    </citation>
    <scope>NUCLEOTIDE SEQUENCE [LARGE SCALE GENOMIC DNA]</scope>
    <source>
        <strain evidence="2 3">NCTC503</strain>
    </source>
</reference>
<dbReference type="RefSeq" id="WP_138209593.1">
    <property type="nucleotide sequence ID" value="NZ_CBCRUQ010000016.1"/>
</dbReference>
<gene>
    <name evidence="2" type="primary">yaaA</name>
    <name evidence="2" type="ORF">NCTC503_00878</name>
</gene>
<dbReference type="OrthoDB" id="9777133at2"/>
<dbReference type="EMBL" id="LR590481">
    <property type="protein sequence ID" value="VTQ86113.1"/>
    <property type="molecule type" value="Genomic_DNA"/>
</dbReference>
<dbReference type="GO" id="GO:0033194">
    <property type="term" value="P:response to hydroperoxide"/>
    <property type="evidence" value="ECO:0007669"/>
    <property type="project" value="TreeGrafter"/>
</dbReference>
<proteinExistence type="inferred from homology"/>
<dbReference type="InterPro" id="IPR005583">
    <property type="entry name" value="YaaA"/>
</dbReference>
<evidence type="ECO:0000313" key="2">
    <source>
        <dbReference type="EMBL" id="VTQ86113.1"/>
    </source>
</evidence>
<dbReference type="Pfam" id="PF03883">
    <property type="entry name" value="H2O2_YaaD"/>
    <property type="match status" value="1"/>
</dbReference>
<keyword evidence="3" id="KW-1185">Reference proteome</keyword>
<dbReference type="Proteomes" id="UP000308489">
    <property type="component" value="Chromosome 1"/>
</dbReference>
<dbReference type="KEGG" id="hhw:NCTC503_00878"/>
<accession>A0A4U9R7L7</accession>